<dbReference type="Gene3D" id="3.40.50.880">
    <property type="match status" value="1"/>
</dbReference>
<dbReference type="Gene3D" id="2.60.40.1180">
    <property type="entry name" value="Golgi alpha-mannosidase II"/>
    <property type="match status" value="1"/>
</dbReference>
<feature type="domain" description="Beta-galactosidase C-terminal" evidence="9">
    <location>
        <begin position="612"/>
        <end position="666"/>
    </location>
</feature>
<dbReference type="InterPro" id="IPR013738">
    <property type="entry name" value="Beta_galactosidase_Trimer"/>
</dbReference>
<protein>
    <recommendedName>
        <fullName evidence="3 6">Beta-galactosidase</fullName>
        <shortName evidence="6">Beta-gal</shortName>
        <ecNumber evidence="3 6">3.2.1.23</ecNumber>
    </recommendedName>
</protein>
<dbReference type="PIRSF" id="PIRSF001084">
    <property type="entry name" value="B-galactosidase"/>
    <property type="match status" value="1"/>
</dbReference>
<evidence type="ECO:0000259" key="8">
    <source>
        <dbReference type="Pfam" id="PF08532"/>
    </source>
</evidence>
<dbReference type="InterPro" id="IPR017853">
    <property type="entry name" value="GH"/>
</dbReference>
<sequence length="667" mass="73237">MAAVTAALGGRLAFGADYNPEQWPEEVWAEDVALMREAGVTMVSLGIFSWALLEPEPGRFDLGWLDRVLTLLHEGGIAVDLATATASPPPWFLQAHPEAALVDRAGVRRAFGSRQAYCASSPAFREAATRLAGVMAQRYADHPAVVMWHVSNEYADHNWHCYCDVSAAAFRDWLQARYGTLDALNAAWATAFWSQRYTAWEQLQPPREVSYNSFANPGQQLDWWRFSSDAQLDLFRAEAAAVRSHSDKPLTTNFMGFFKPLDYRSWAADHGIDDYVVSNDHYLIAAEPDRTQHLAMTADLLRSLAGGRPWLLMEHSTSAVNWQPRNLAKSPGEMRRNSFQHLARGADGAMFFQWRASRGGAEKFHSAMVPHAGTDSRLWRDVVRLGEDVAAIAEVAGTRVEPASVALLFDWPSWWAATHDSHPSVDVDPLRTARAWHHVCWSRNIGVDVVGTTDPLDGYRVVVLPVQYLLDDPTVARLRAFAEAGGTLVVTYFSGIVDEHDQVRLGGYPGALRDLLGVRIEEFHPLLEGEHVALTRTGEGRIWSELGRTTGAEAWATYAVGPCAGSPAITRHAVGEGTAWYVGTELTAESLAELAEEVLADVEPVTAGLPEGVEAVRRVGEQASYLFVVNHTHEAVILPVDGVDLLNGNDGAPHLVKAGDVAVIRES</sequence>
<feature type="domain" description="Glycoside hydrolase family 42 N-terminal" evidence="7">
    <location>
        <begin position="17"/>
        <end position="391"/>
    </location>
</feature>
<dbReference type="Proteomes" id="UP001556631">
    <property type="component" value="Unassembled WGS sequence"/>
</dbReference>
<dbReference type="Pfam" id="PF08533">
    <property type="entry name" value="Glyco_hydro_42C"/>
    <property type="match status" value="1"/>
</dbReference>
<dbReference type="InterPro" id="IPR013529">
    <property type="entry name" value="Glyco_hydro_42_N"/>
</dbReference>
<evidence type="ECO:0000313" key="10">
    <source>
        <dbReference type="EMBL" id="MEX0428069.1"/>
    </source>
</evidence>
<dbReference type="InterPro" id="IPR003476">
    <property type="entry name" value="Glyco_hydro_42"/>
</dbReference>
<name>A0ABV3T2F3_9ACTN</name>
<keyword evidence="11" id="KW-1185">Reference proteome</keyword>
<dbReference type="Gene3D" id="3.20.20.80">
    <property type="entry name" value="Glycosidases"/>
    <property type="match status" value="1"/>
</dbReference>
<dbReference type="RefSeq" id="WP_367994034.1">
    <property type="nucleotide sequence ID" value="NZ_JBFPJR010000015.1"/>
</dbReference>
<dbReference type="InterPro" id="IPR013739">
    <property type="entry name" value="Beta_galactosidase_C"/>
</dbReference>
<comment type="similarity">
    <text evidence="2 6">Belongs to the glycosyl hydrolase 42 family.</text>
</comment>
<proteinExistence type="inferred from homology"/>
<dbReference type="Pfam" id="PF02449">
    <property type="entry name" value="Glyco_hydro_42"/>
    <property type="match status" value="1"/>
</dbReference>
<dbReference type="EMBL" id="JBFPJR010000015">
    <property type="protein sequence ID" value="MEX0428069.1"/>
    <property type="molecule type" value="Genomic_DNA"/>
</dbReference>
<dbReference type="CDD" id="cd03143">
    <property type="entry name" value="A4_beta-galactosidase_middle_domain"/>
    <property type="match status" value="1"/>
</dbReference>
<accession>A0ABV3T2F3</accession>
<dbReference type="SUPFAM" id="SSF52317">
    <property type="entry name" value="Class I glutamine amidotransferase-like"/>
    <property type="match status" value="1"/>
</dbReference>
<evidence type="ECO:0000256" key="4">
    <source>
        <dbReference type="ARBA" id="ARBA00022801"/>
    </source>
</evidence>
<dbReference type="PANTHER" id="PTHR36447:SF1">
    <property type="entry name" value="BETA-GALACTOSIDASE GANA"/>
    <property type="match status" value="1"/>
</dbReference>
<organism evidence="10 11">
    <name type="scientific">Nocardioides eburneus</name>
    <dbReference type="NCBI Taxonomy" id="3231482"/>
    <lineage>
        <taxon>Bacteria</taxon>
        <taxon>Bacillati</taxon>
        <taxon>Actinomycetota</taxon>
        <taxon>Actinomycetes</taxon>
        <taxon>Propionibacteriales</taxon>
        <taxon>Nocardioidaceae</taxon>
        <taxon>Nocardioides</taxon>
    </lineage>
</organism>
<dbReference type="GO" id="GO:0004565">
    <property type="term" value="F:beta-galactosidase activity"/>
    <property type="evidence" value="ECO:0007669"/>
    <property type="project" value="UniProtKB-EC"/>
</dbReference>
<dbReference type="InterPro" id="IPR013780">
    <property type="entry name" value="Glyco_hydro_b"/>
</dbReference>
<dbReference type="PANTHER" id="PTHR36447">
    <property type="entry name" value="BETA-GALACTOSIDASE GANA"/>
    <property type="match status" value="1"/>
</dbReference>
<dbReference type="Pfam" id="PF08532">
    <property type="entry name" value="Glyco_hydro_42M"/>
    <property type="match status" value="1"/>
</dbReference>
<evidence type="ECO:0000256" key="6">
    <source>
        <dbReference type="PIRNR" id="PIRNR001084"/>
    </source>
</evidence>
<dbReference type="EC" id="3.2.1.23" evidence="3 6"/>
<evidence type="ECO:0000256" key="3">
    <source>
        <dbReference type="ARBA" id="ARBA00012756"/>
    </source>
</evidence>
<reference evidence="10 11" key="1">
    <citation type="submission" date="2024-07" db="EMBL/GenBank/DDBJ databases">
        <authorList>
            <person name="Lee S."/>
            <person name="Kang M."/>
        </authorList>
    </citation>
    <scope>NUCLEOTIDE SEQUENCE [LARGE SCALE GENOMIC DNA]</scope>
    <source>
        <strain evidence="10 11">DS6</strain>
    </source>
</reference>
<comment type="catalytic activity">
    <reaction evidence="1 6">
        <text>Hydrolysis of terminal non-reducing beta-D-galactose residues in beta-D-galactosides.</text>
        <dbReference type="EC" id="3.2.1.23"/>
    </reaction>
</comment>
<keyword evidence="4 6" id="KW-0378">Hydrolase</keyword>
<feature type="domain" description="Beta-galactosidase trimerisation" evidence="8">
    <location>
        <begin position="403"/>
        <end position="601"/>
    </location>
</feature>
<evidence type="ECO:0000259" key="7">
    <source>
        <dbReference type="Pfam" id="PF02449"/>
    </source>
</evidence>
<keyword evidence="5 6" id="KW-0326">Glycosidase</keyword>
<dbReference type="InterPro" id="IPR029062">
    <property type="entry name" value="Class_I_gatase-like"/>
</dbReference>
<gene>
    <name evidence="10" type="ORF">AB3X52_10610</name>
</gene>
<evidence type="ECO:0000313" key="11">
    <source>
        <dbReference type="Proteomes" id="UP001556631"/>
    </source>
</evidence>
<evidence type="ECO:0000256" key="5">
    <source>
        <dbReference type="ARBA" id="ARBA00023295"/>
    </source>
</evidence>
<comment type="caution">
    <text evidence="10">The sequence shown here is derived from an EMBL/GenBank/DDBJ whole genome shotgun (WGS) entry which is preliminary data.</text>
</comment>
<evidence type="ECO:0000256" key="1">
    <source>
        <dbReference type="ARBA" id="ARBA00001412"/>
    </source>
</evidence>
<evidence type="ECO:0000259" key="9">
    <source>
        <dbReference type="Pfam" id="PF08533"/>
    </source>
</evidence>
<evidence type="ECO:0000256" key="2">
    <source>
        <dbReference type="ARBA" id="ARBA00005940"/>
    </source>
</evidence>
<dbReference type="SUPFAM" id="SSF51445">
    <property type="entry name" value="(Trans)glycosidases"/>
    <property type="match status" value="1"/>
</dbReference>